<dbReference type="Proteomes" id="UP000315439">
    <property type="component" value="Unassembled WGS sequence"/>
</dbReference>
<evidence type="ECO:0000313" key="2">
    <source>
        <dbReference type="Proteomes" id="UP000315439"/>
    </source>
</evidence>
<dbReference type="AlphaFoldDB" id="A0A545UEE9"/>
<sequence length="200" mass="22406">MQKLIILIIAITCLCSCVSRKLADKSIDISAGVPFSLLTPASLGKQLALTQAAEISFDNNQHELLFQAEITSKKMVVVGLLASGTRLFTIEFDGEKITSEGISKVIEKIKPGYLIADIQLSLWPDKILREHLKQHSDCFKSGQCELLNSNEGNRRRFMKDGEEIISISYRGTPSYKHQLEFKHHLRGYGLKISPLAIEEF</sequence>
<organism evidence="1 2">
    <name type="scientific">Aliikangiella coralliicola</name>
    <dbReference type="NCBI Taxonomy" id="2592383"/>
    <lineage>
        <taxon>Bacteria</taxon>
        <taxon>Pseudomonadati</taxon>
        <taxon>Pseudomonadota</taxon>
        <taxon>Gammaproteobacteria</taxon>
        <taxon>Oceanospirillales</taxon>
        <taxon>Pleioneaceae</taxon>
        <taxon>Aliikangiella</taxon>
    </lineage>
</organism>
<protein>
    <submittedName>
        <fullName evidence="1">DUF3261 domain-containing protein</fullName>
    </submittedName>
</protein>
<keyword evidence="2" id="KW-1185">Reference proteome</keyword>
<gene>
    <name evidence="1" type="ORF">FLL46_10775</name>
</gene>
<comment type="caution">
    <text evidence="1">The sequence shown here is derived from an EMBL/GenBank/DDBJ whole genome shotgun (WGS) entry which is preliminary data.</text>
</comment>
<dbReference type="RefSeq" id="WP_142893515.1">
    <property type="nucleotide sequence ID" value="NZ_ML660163.1"/>
</dbReference>
<accession>A0A545UEE9</accession>
<dbReference type="EMBL" id="VIKS01000006">
    <property type="protein sequence ID" value="TQV87854.1"/>
    <property type="molecule type" value="Genomic_DNA"/>
</dbReference>
<dbReference type="Pfam" id="PF11659">
    <property type="entry name" value="DUF3261"/>
    <property type="match status" value="1"/>
</dbReference>
<proteinExistence type="predicted"/>
<name>A0A545UEE9_9GAMM</name>
<dbReference type="InterPro" id="IPR021675">
    <property type="entry name" value="DUF3261"/>
</dbReference>
<reference evidence="1 2" key="1">
    <citation type="submission" date="2019-07" db="EMBL/GenBank/DDBJ databases">
        <title>Draft genome for Aliikangiella sp. M105.</title>
        <authorList>
            <person name="Wang G."/>
        </authorList>
    </citation>
    <scope>NUCLEOTIDE SEQUENCE [LARGE SCALE GENOMIC DNA]</scope>
    <source>
        <strain evidence="1 2">M105</strain>
    </source>
</reference>
<evidence type="ECO:0000313" key="1">
    <source>
        <dbReference type="EMBL" id="TQV87854.1"/>
    </source>
</evidence>
<dbReference type="OrthoDB" id="6228084at2"/>